<dbReference type="PANTHER" id="PTHR17453:SF0">
    <property type="entry name" value="SIGNAL RECOGNITION PARTICLE 19 KDA PROTEIN"/>
    <property type="match status" value="1"/>
</dbReference>
<gene>
    <name evidence="5" type="ORF">K2173_009863</name>
</gene>
<dbReference type="InterPro" id="IPR002778">
    <property type="entry name" value="Signal_recog_particle_SRP19"/>
</dbReference>
<reference evidence="5 6" key="1">
    <citation type="submission" date="2021-09" db="EMBL/GenBank/DDBJ databases">
        <title>Genomic insights and catalytic innovation underlie evolution of tropane alkaloids biosynthesis.</title>
        <authorList>
            <person name="Wang Y.-J."/>
            <person name="Tian T."/>
            <person name="Huang J.-P."/>
            <person name="Huang S.-X."/>
        </authorList>
    </citation>
    <scope>NUCLEOTIDE SEQUENCE [LARGE SCALE GENOMIC DNA]</scope>
    <source>
        <strain evidence="5">KIB-2018</strain>
        <tissue evidence="5">Leaf</tissue>
    </source>
</reference>
<keyword evidence="6" id="KW-1185">Reference proteome</keyword>
<dbReference type="InterPro" id="IPR036521">
    <property type="entry name" value="SRP19-like_sf"/>
</dbReference>
<evidence type="ECO:0000256" key="2">
    <source>
        <dbReference type="ARBA" id="ARBA00022490"/>
    </source>
</evidence>
<comment type="caution">
    <text evidence="5">The sequence shown here is derived from an EMBL/GenBank/DDBJ whole genome shotgun (WGS) entry which is preliminary data.</text>
</comment>
<accession>A0AAV8SZ58</accession>
<evidence type="ECO:0000256" key="4">
    <source>
        <dbReference type="ARBA" id="ARBA00023274"/>
    </source>
</evidence>
<sequence>MNKKQTLVKGRSNCVTKACENPNCAEIGDCCCHLKLSLSYCGLGVYPRDFVQRGWLRALLKFGKGRWYLLQSCNSYYGYILGKQFMLHVSELVLRHPGRTKKQETVSSSTSRSFKSGKRKKKRWMQLMEHNSIFYPLLKLEIFMFCSVKLCLFHCSNFLQIKSSSSHPV</sequence>
<comment type="subcellular location">
    <subcellularLocation>
        <location evidence="1">Cytoplasm</location>
    </subcellularLocation>
</comment>
<dbReference type="Pfam" id="PF01922">
    <property type="entry name" value="SRP19"/>
    <property type="match status" value="1"/>
</dbReference>
<dbReference type="GO" id="GO:0005786">
    <property type="term" value="C:signal recognition particle, endoplasmic reticulum targeting"/>
    <property type="evidence" value="ECO:0007669"/>
    <property type="project" value="UniProtKB-KW"/>
</dbReference>
<dbReference type="GO" id="GO:0006617">
    <property type="term" value="P:SRP-dependent cotranslational protein targeting to membrane, signal sequence recognition"/>
    <property type="evidence" value="ECO:0007669"/>
    <property type="project" value="TreeGrafter"/>
</dbReference>
<dbReference type="PANTHER" id="PTHR17453">
    <property type="entry name" value="SIGNAL RECOGNITION PARTICLE 19 KD PROTEIN"/>
    <property type="match status" value="1"/>
</dbReference>
<name>A0AAV8SZ58_9ROSI</name>
<evidence type="ECO:0000313" key="6">
    <source>
        <dbReference type="Proteomes" id="UP001159364"/>
    </source>
</evidence>
<dbReference type="GO" id="GO:0008312">
    <property type="term" value="F:7S RNA binding"/>
    <property type="evidence" value="ECO:0007669"/>
    <property type="project" value="InterPro"/>
</dbReference>
<evidence type="ECO:0000256" key="1">
    <source>
        <dbReference type="ARBA" id="ARBA00004496"/>
    </source>
</evidence>
<dbReference type="Gene3D" id="3.30.56.30">
    <property type="entry name" value="Signal recognition particle, SRP19-like subunit"/>
    <property type="match status" value="1"/>
</dbReference>
<keyword evidence="4" id="KW-0687">Ribonucleoprotein</keyword>
<keyword evidence="2" id="KW-0963">Cytoplasm</keyword>
<protein>
    <submittedName>
        <fullName evidence="5">Uncharacterized protein</fullName>
    </submittedName>
</protein>
<dbReference type="Proteomes" id="UP001159364">
    <property type="component" value="Linkage Group LG07"/>
</dbReference>
<dbReference type="AlphaFoldDB" id="A0AAV8SZ58"/>
<organism evidence="5 6">
    <name type="scientific">Erythroxylum novogranatense</name>
    <dbReference type="NCBI Taxonomy" id="1862640"/>
    <lineage>
        <taxon>Eukaryota</taxon>
        <taxon>Viridiplantae</taxon>
        <taxon>Streptophyta</taxon>
        <taxon>Embryophyta</taxon>
        <taxon>Tracheophyta</taxon>
        <taxon>Spermatophyta</taxon>
        <taxon>Magnoliopsida</taxon>
        <taxon>eudicotyledons</taxon>
        <taxon>Gunneridae</taxon>
        <taxon>Pentapetalae</taxon>
        <taxon>rosids</taxon>
        <taxon>fabids</taxon>
        <taxon>Malpighiales</taxon>
        <taxon>Erythroxylaceae</taxon>
        <taxon>Erythroxylum</taxon>
    </lineage>
</organism>
<keyword evidence="3" id="KW-0733">Signal recognition particle</keyword>
<evidence type="ECO:0000313" key="5">
    <source>
        <dbReference type="EMBL" id="KAJ8759762.1"/>
    </source>
</evidence>
<dbReference type="SUPFAM" id="SSF69695">
    <property type="entry name" value="SRP19"/>
    <property type="match status" value="1"/>
</dbReference>
<dbReference type="EMBL" id="JAIWQS010000007">
    <property type="protein sequence ID" value="KAJ8759762.1"/>
    <property type="molecule type" value="Genomic_DNA"/>
</dbReference>
<evidence type="ECO:0000256" key="3">
    <source>
        <dbReference type="ARBA" id="ARBA00023135"/>
    </source>
</evidence>
<proteinExistence type="predicted"/>